<sequence length="114" mass="12897">MASSPYSSFAIELTSVPVDGRDTDQCSYLFSIERTEFWKLTEQGVGEDFADARNAGQDLRFDTPVVYLGDFPFDLLGDGFDLSLQYLWQAFNGAMKGFREYLDTVFSMVDISRS</sequence>
<dbReference type="Proteomes" id="UP000035081">
    <property type="component" value="Chromosome"/>
</dbReference>
<evidence type="ECO:0000313" key="1">
    <source>
        <dbReference type="EMBL" id="AHI33116.1"/>
    </source>
</evidence>
<organism evidence="1 2">
    <name type="scientific">Marinobacter salarius</name>
    <dbReference type="NCBI Taxonomy" id="1420917"/>
    <lineage>
        <taxon>Bacteria</taxon>
        <taxon>Pseudomonadati</taxon>
        <taxon>Pseudomonadota</taxon>
        <taxon>Gammaproteobacteria</taxon>
        <taxon>Pseudomonadales</taxon>
        <taxon>Marinobacteraceae</taxon>
        <taxon>Marinobacter</taxon>
    </lineage>
</organism>
<dbReference type="EMBL" id="CP007152">
    <property type="protein sequence ID" value="AHI33116.1"/>
    <property type="molecule type" value="Genomic_DNA"/>
</dbReference>
<dbReference type="AlphaFoldDB" id="W5YVH0"/>
<proteinExistence type="predicted"/>
<accession>W5YVH0</accession>
<dbReference type="HOGENOM" id="CLU_2118101_0_0_6"/>
<protein>
    <submittedName>
        <fullName evidence="1">Uncharacterized protein</fullName>
    </submittedName>
</protein>
<name>W5YVH0_9GAMM</name>
<evidence type="ECO:0000313" key="2">
    <source>
        <dbReference type="Proteomes" id="UP000035081"/>
    </source>
</evidence>
<reference evidence="1 2" key="1">
    <citation type="journal article" date="2014" name="Genome Announc.">
        <title>Draft Genome Sequences of Marinobacter similis A3d10T and Marinobacter salarius R9SW1T.</title>
        <authorList>
            <person name="Ivanova E.P."/>
            <person name="Ng H.J."/>
            <person name="Webb H.K."/>
            <person name="Feng G."/>
            <person name="Oshima K."/>
            <person name="Hattori M."/>
            <person name="Ohkuma M."/>
            <person name="Sergeev A.F."/>
            <person name="Mikhailov V.V."/>
            <person name="Crawford R.J."/>
            <person name="Sawabe T."/>
        </authorList>
    </citation>
    <scope>NUCLEOTIDE SEQUENCE [LARGE SCALE GENOMIC DNA]</scope>
    <source>
        <strain evidence="2">A3d10 and R9SW1</strain>
    </source>
</reference>
<dbReference type="KEGG" id="msr:AU15_09100"/>
<gene>
    <name evidence="1" type="ORF">AU15_09100</name>
</gene>